<organism evidence="3 4">
    <name type="scientific">Polymorphum gilvum (strain LMG 25793 / CGMCC 1.9160 / SL003B-26A1)</name>
    <dbReference type="NCBI Taxonomy" id="991905"/>
    <lineage>
        <taxon>Bacteria</taxon>
        <taxon>Pseudomonadati</taxon>
        <taxon>Pseudomonadota</taxon>
        <taxon>Alphaproteobacteria</taxon>
        <taxon>Rhodobacterales</taxon>
        <taxon>Paracoccaceae</taxon>
        <taxon>Polymorphum</taxon>
    </lineage>
</organism>
<dbReference type="Proteomes" id="UP000008130">
    <property type="component" value="Plasmid pSL003B"/>
</dbReference>
<dbReference type="InterPro" id="IPR020065">
    <property type="entry name" value="Conjugal_tfr_protein_TrbK"/>
</dbReference>
<feature type="domain" description="Type IV conjugative transfer protein TrbJ/K C-terminal" evidence="2">
    <location>
        <begin position="6"/>
        <end position="43"/>
    </location>
</feature>
<feature type="compositionally biased region" description="Basic and acidic residues" evidence="1">
    <location>
        <begin position="13"/>
        <end position="43"/>
    </location>
</feature>
<sequence>MSGSGTAATRPASETERREHREQFFSGDPDRDIRGGQEMKPRW</sequence>
<feature type="region of interest" description="Disordered" evidence="1">
    <location>
        <begin position="1"/>
        <end position="43"/>
    </location>
</feature>
<accession>F2J745</accession>
<evidence type="ECO:0000256" key="1">
    <source>
        <dbReference type="SAM" id="MobiDB-lite"/>
    </source>
</evidence>
<evidence type="ECO:0000313" key="3">
    <source>
        <dbReference type="EMBL" id="ADZ72800.1"/>
    </source>
</evidence>
<keyword evidence="3" id="KW-0614">Plasmid</keyword>
<dbReference type="EMBL" id="CP002569">
    <property type="protein sequence ID" value="ADZ72800.1"/>
    <property type="molecule type" value="Genomic_DNA"/>
</dbReference>
<dbReference type="AlphaFoldDB" id="F2J745"/>
<name>F2J745_POLGS</name>
<reference evidence="3 4" key="1">
    <citation type="journal article" date="2011" name="J. Bacteriol.">
        <title>Complete genome sequence of Polymorphum gilvum SL003B-26A1T, a crude oil-degrading bacterium from oil-polluted saline soil.</title>
        <authorList>
            <person name="Li S.G."/>
            <person name="Tang Y.Q."/>
            <person name="Nie Y."/>
            <person name="Cai M."/>
            <person name="Wu X.L."/>
        </authorList>
    </citation>
    <scope>NUCLEOTIDE SEQUENCE [LARGE SCALE GENOMIC DNA]</scope>
    <source>
        <strain evidence="4">LMG 25793 / CGMCC 1.9160 / SL003B-26A1</strain>
        <plasmid evidence="3 4">pSL003B</plasmid>
    </source>
</reference>
<protein>
    <submittedName>
        <fullName evidence="3">Entry-exclusion protein</fullName>
    </submittedName>
</protein>
<dbReference type="KEGG" id="pgv:SL003B_p0039"/>
<geneLocation type="plasmid" evidence="3 4">
    <name>pSL003B</name>
</geneLocation>
<evidence type="ECO:0000313" key="4">
    <source>
        <dbReference type="Proteomes" id="UP000008130"/>
    </source>
</evidence>
<gene>
    <name evidence="3" type="ordered locus">SL003B_p0039</name>
</gene>
<dbReference type="Pfam" id="PF10907">
    <property type="entry name" value="DUF2749"/>
    <property type="match status" value="1"/>
</dbReference>
<dbReference type="InterPro" id="IPR024475">
    <property type="entry name" value="TrbJ/K_C"/>
</dbReference>
<dbReference type="NCBIfam" id="TIGR04361">
    <property type="entry name" value="TrbK_Ti"/>
    <property type="match status" value="1"/>
</dbReference>
<dbReference type="HOGENOM" id="CLU_3237472_0_0_5"/>
<proteinExistence type="predicted"/>
<evidence type="ECO:0000259" key="2">
    <source>
        <dbReference type="Pfam" id="PF10907"/>
    </source>
</evidence>
<dbReference type="PATRIC" id="fig|991905.3.peg.4515"/>
<keyword evidence="4" id="KW-1185">Reference proteome</keyword>